<feature type="transmembrane region" description="Helical" evidence="4">
    <location>
        <begin position="305"/>
        <end position="326"/>
    </location>
</feature>
<evidence type="ECO:0000256" key="3">
    <source>
        <dbReference type="ARBA" id="ARBA00023136"/>
    </source>
</evidence>
<organism evidence="6 7">
    <name type="scientific">Hansschlegelia zhihuaiae</name>
    <dbReference type="NCBI Taxonomy" id="405005"/>
    <lineage>
        <taxon>Bacteria</taxon>
        <taxon>Pseudomonadati</taxon>
        <taxon>Pseudomonadota</taxon>
        <taxon>Alphaproteobacteria</taxon>
        <taxon>Hyphomicrobiales</taxon>
        <taxon>Methylopilaceae</taxon>
        <taxon>Hansschlegelia</taxon>
    </lineage>
</organism>
<dbReference type="RefSeq" id="WP_128777930.1">
    <property type="nucleotide sequence ID" value="NZ_RYFI01000012.1"/>
</dbReference>
<dbReference type="InterPro" id="IPR011701">
    <property type="entry name" value="MFS"/>
</dbReference>
<dbReference type="InterPro" id="IPR036259">
    <property type="entry name" value="MFS_trans_sf"/>
</dbReference>
<dbReference type="Gene3D" id="1.20.1250.20">
    <property type="entry name" value="MFS general substrate transporter like domains"/>
    <property type="match status" value="2"/>
</dbReference>
<evidence type="ECO:0000259" key="5">
    <source>
        <dbReference type="PROSITE" id="PS50850"/>
    </source>
</evidence>
<feature type="transmembrane region" description="Helical" evidence="4">
    <location>
        <begin position="281"/>
        <end position="299"/>
    </location>
</feature>
<keyword evidence="7" id="KW-1185">Reference proteome</keyword>
<feature type="domain" description="Major facilitator superfamily (MFS) profile" evidence="5">
    <location>
        <begin position="16"/>
        <end position="400"/>
    </location>
</feature>
<evidence type="ECO:0000256" key="4">
    <source>
        <dbReference type="SAM" id="Phobius"/>
    </source>
</evidence>
<keyword evidence="2 4" id="KW-1133">Transmembrane helix</keyword>
<dbReference type="OrthoDB" id="8894129at2"/>
<gene>
    <name evidence="6" type="ORF">EK403_13080</name>
</gene>
<evidence type="ECO:0000256" key="2">
    <source>
        <dbReference type="ARBA" id="ARBA00022989"/>
    </source>
</evidence>
<dbReference type="GO" id="GO:0005886">
    <property type="term" value="C:plasma membrane"/>
    <property type="evidence" value="ECO:0007669"/>
    <property type="project" value="TreeGrafter"/>
</dbReference>
<keyword evidence="3 4" id="KW-0472">Membrane</keyword>
<feature type="transmembrane region" description="Helical" evidence="4">
    <location>
        <begin position="85"/>
        <end position="115"/>
    </location>
</feature>
<dbReference type="GO" id="GO:0022857">
    <property type="term" value="F:transmembrane transporter activity"/>
    <property type="evidence" value="ECO:0007669"/>
    <property type="project" value="InterPro"/>
</dbReference>
<accession>A0A4Q0MIB2</accession>
<dbReference type="SUPFAM" id="SSF103473">
    <property type="entry name" value="MFS general substrate transporter"/>
    <property type="match status" value="1"/>
</dbReference>
<keyword evidence="1 4" id="KW-0812">Transmembrane</keyword>
<feature type="transmembrane region" description="Helical" evidence="4">
    <location>
        <begin position="251"/>
        <end position="274"/>
    </location>
</feature>
<feature type="transmembrane region" description="Helical" evidence="4">
    <location>
        <begin position="216"/>
        <end position="239"/>
    </location>
</feature>
<feature type="transmembrane region" description="Helical" evidence="4">
    <location>
        <begin position="366"/>
        <end position="394"/>
    </location>
</feature>
<comment type="caution">
    <text evidence="6">The sequence shown here is derived from an EMBL/GenBank/DDBJ whole genome shotgun (WGS) entry which is preliminary data.</text>
</comment>
<evidence type="ECO:0000313" key="7">
    <source>
        <dbReference type="Proteomes" id="UP000289708"/>
    </source>
</evidence>
<dbReference type="PANTHER" id="PTHR43129:SF1">
    <property type="entry name" value="FOSMIDOMYCIN RESISTANCE PROTEIN"/>
    <property type="match status" value="1"/>
</dbReference>
<name>A0A4Q0MIB2_9HYPH</name>
<dbReference type="PANTHER" id="PTHR43129">
    <property type="entry name" value="FOSMIDOMYCIN RESISTANCE PROTEIN"/>
    <property type="match status" value="1"/>
</dbReference>
<dbReference type="PROSITE" id="PS50850">
    <property type="entry name" value="MFS"/>
    <property type="match status" value="1"/>
</dbReference>
<evidence type="ECO:0000256" key="1">
    <source>
        <dbReference type="ARBA" id="ARBA00022692"/>
    </source>
</evidence>
<dbReference type="InterPro" id="IPR020846">
    <property type="entry name" value="MFS_dom"/>
</dbReference>
<dbReference type="AlphaFoldDB" id="A0A4Q0MIB2"/>
<proteinExistence type="predicted"/>
<dbReference type="EMBL" id="RYFI01000012">
    <property type="protein sequence ID" value="RXF72769.1"/>
    <property type="molecule type" value="Genomic_DNA"/>
</dbReference>
<dbReference type="Proteomes" id="UP000289708">
    <property type="component" value="Unassembled WGS sequence"/>
</dbReference>
<evidence type="ECO:0000313" key="6">
    <source>
        <dbReference type="EMBL" id="RXF72769.1"/>
    </source>
</evidence>
<feature type="transmembrane region" description="Helical" evidence="4">
    <location>
        <begin position="338"/>
        <end position="360"/>
    </location>
</feature>
<protein>
    <submittedName>
        <fullName evidence="6">MFS transporter</fullName>
    </submittedName>
</protein>
<sequence length="404" mass="40496">MTLPLSTAGAPRRRDASRTLVVAGLVHALHDGYTDLIYVLLPVWQAEFGLSYSLLALLRGLYAGAMALLQVPAARLSERFGGRAILAAGTILAALGYMLAGLSGGAIGLCASLALSGAGSSAQHPIASAAVSRAYGGAAARGPIGTYNFSGDLGKAALPALTALLVTLTPWRHALWLIGVLGLIAAAAIAFMPAIRSTGGETSTSSQGGVEVRGGFALLCFIGSLDTAARMGFLTFLPFMLQSKGATLPTIGAAFTAVFIGGALGKFACGWLGARLGVTRTVLLTEGATVVLIFAAMALPLAPSLFLLPVVGVALNGTSSVLYGAVPELSPAGRVENAFAVFYTAVIGAGALAPVLFGVVGDAGGWGWGMACAGGTALLTLPAALMLGGTIATISKPAAPKSRQ</sequence>
<reference evidence="6 7" key="1">
    <citation type="submission" date="2018-12" db="EMBL/GenBank/DDBJ databases">
        <title>bacterium Hansschlegelia zhihuaiae S113.</title>
        <authorList>
            <person name="He J."/>
        </authorList>
    </citation>
    <scope>NUCLEOTIDE SEQUENCE [LARGE SCALE GENOMIC DNA]</scope>
    <source>
        <strain evidence="6 7">S 113</strain>
    </source>
</reference>
<feature type="transmembrane region" description="Helical" evidence="4">
    <location>
        <begin position="174"/>
        <end position="195"/>
    </location>
</feature>
<dbReference type="Pfam" id="PF07690">
    <property type="entry name" value="MFS_1"/>
    <property type="match status" value="2"/>
</dbReference>